<comment type="caution">
    <text evidence="9">The sequence shown here is derived from an EMBL/GenBank/DDBJ whole genome shotgun (WGS) entry which is preliminary data.</text>
</comment>
<dbReference type="Gene3D" id="3.30.200.20">
    <property type="entry name" value="Phosphorylase Kinase, domain 1"/>
    <property type="match status" value="1"/>
</dbReference>
<keyword evidence="7" id="KW-0802">TPR repeat</keyword>
<dbReference type="Pfam" id="PF07721">
    <property type="entry name" value="TPR_4"/>
    <property type="match status" value="1"/>
</dbReference>
<dbReference type="Pfam" id="PF00069">
    <property type="entry name" value="Pkinase"/>
    <property type="match status" value="1"/>
</dbReference>
<reference evidence="9 10" key="1">
    <citation type="journal article" date="2015" name="Microbiome">
        <title>Genomic resolution of linkages in carbon, nitrogen, and sulfur cycling among widespread estuary sediment bacteria.</title>
        <authorList>
            <person name="Baker B.J."/>
            <person name="Lazar C.S."/>
            <person name="Teske A.P."/>
            <person name="Dick G.J."/>
        </authorList>
    </citation>
    <scope>NUCLEOTIDE SEQUENCE [LARGE SCALE GENOMIC DNA]</scope>
    <source>
        <strain evidence="9">SM23_40</strain>
    </source>
</reference>
<dbReference type="Gene3D" id="1.10.510.10">
    <property type="entry name" value="Transferase(Phosphotransferase) domain 1"/>
    <property type="match status" value="1"/>
</dbReference>
<feature type="non-terminal residue" evidence="9">
    <location>
        <position position="1275"/>
    </location>
</feature>
<proteinExistence type="predicted"/>
<dbReference type="SMART" id="SM00220">
    <property type="entry name" value="S_TKc"/>
    <property type="match status" value="1"/>
</dbReference>
<dbReference type="InterPro" id="IPR041664">
    <property type="entry name" value="AAA_16"/>
</dbReference>
<evidence type="ECO:0000256" key="3">
    <source>
        <dbReference type="ARBA" id="ARBA00022679"/>
    </source>
</evidence>
<dbReference type="GO" id="GO:0005524">
    <property type="term" value="F:ATP binding"/>
    <property type="evidence" value="ECO:0007669"/>
    <property type="project" value="UniProtKB-KW"/>
</dbReference>
<dbReference type="InterPro" id="IPR008271">
    <property type="entry name" value="Ser/Thr_kinase_AS"/>
</dbReference>
<dbReference type="PANTHER" id="PTHR10098">
    <property type="entry name" value="RAPSYN-RELATED"/>
    <property type="match status" value="1"/>
</dbReference>
<evidence type="ECO:0000256" key="4">
    <source>
        <dbReference type="ARBA" id="ARBA00022741"/>
    </source>
</evidence>
<evidence type="ECO:0000256" key="2">
    <source>
        <dbReference type="ARBA" id="ARBA00022527"/>
    </source>
</evidence>
<dbReference type="PANTHER" id="PTHR10098:SF108">
    <property type="entry name" value="TETRATRICOPEPTIDE REPEAT PROTEIN 28"/>
    <property type="match status" value="1"/>
</dbReference>
<dbReference type="GO" id="GO:0004674">
    <property type="term" value="F:protein serine/threonine kinase activity"/>
    <property type="evidence" value="ECO:0007669"/>
    <property type="project" value="UniProtKB-KW"/>
</dbReference>
<accession>A0A0S8G376</accession>
<evidence type="ECO:0000313" key="9">
    <source>
        <dbReference type="EMBL" id="KPK66580.1"/>
    </source>
</evidence>
<dbReference type="Proteomes" id="UP000051717">
    <property type="component" value="Unassembled WGS sequence"/>
</dbReference>
<evidence type="ECO:0000313" key="10">
    <source>
        <dbReference type="Proteomes" id="UP000051717"/>
    </source>
</evidence>
<keyword evidence="3" id="KW-0808">Transferase</keyword>
<gene>
    <name evidence="9" type="ORF">AMJ82_11720</name>
</gene>
<keyword evidence="4" id="KW-0547">Nucleotide-binding</keyword>
<dbReference type="PROSITE" id="PS00108">
    <property type="entry name" value="PROTEIN_KINASE_ST"/>
    <property type="match status" value="1"/>
</dbReference>
<keyword evidence="2" id="KW-0723">Serine/threonine-protein kinase</keyword>
<evidence type="ECO:0000259" key="8">
    <source>
        <dbReference type="PROSITE" id="PS50011"/>
    </source>
</evidence>
<dbReference type="Pfam" id="PF13424">
    <property type="entry name" value="TPR_12"/>
    <property type="match status" value="4"/>
</dbReference>
<feature type="repeat" description="TPR" evidence="7">
    <location>
        <begin position="890"/>
        <end position="923"/>
    </location>
</feature>
<dbReference type="Pfam" id="PF13191">
    <property type="entry name" value="AAA_16"/>
    <property type="match status" value="1"/>
</dbReference>
<dbReference type="InterPro" id="IPR027417">
    <property type="entry name" value="P-loop_NTPase"/>
</dbReference>
<dbReference type="PROSITE" id="PS50011">
    <property type="entry name" value="PROTEIN_KINASE_DOM"/>
    <property type="match status" value="1"/>
</dbReference>
<dbReference type="InterPro" id="IPR011009">
    <property type="entry name" value="Kinase-like_dom_sf"/>
</dbReference>
<protein>
    <recommendedName>
        <fullName evidence="1">non-specific serine/threonine protein kinase</fullName>
        <ecNumber evidence="1">2.7.11.1</ecNumber>
    </recommendedName>
</protein>
<evidence type="ECO:0000256" key="6">
    <source>
        <dbReference type="ARBA" id="ARBA00022840"/>
    </source>
</evidence>
<dbReference type="GO" id="GO:0042802">
    <property type="term" value="F:identical protein binding"/>
    <property type="evidence" value="ECO:0007669"/>
    <property type="project" value="InterPro"/>
</dbReference>
<dbReference type="SMART" id="SM00028">
    <property type="entry name" value="TPR"/>
    <property type="match status" value="11"/>
</dbReference>
<dbReference type="InterPro" id="IPR019734">
    <property type="entry name" value="TPR_rpt"/>
</dbReference>
<feature type="repeat" description="TPR" evidence="7">
    <location>
        <begin position="930"/>
        <end position="963"/>
    </location>
</feature>
<organism evidence="9 10">
    <name type="scientific">candidate division TA06 bacterium SM23_40</name>
    <dbReference type="NCBI Taxonomy" id="1703774"/>
    <lineage>
        <taxon>Bacteria</taxon>
        <taxon>Bacteria division TA06</taxon>
    </lineage>
</organism>
<evidence type="ECO:0000256" key="5">
    <source>
        <dbReference type="ARBA" id="ARBA00022777"/>
    </source>
</evidence>
<evidence type="ECO:0000256" key="1">
    <source>
        <dbReference type="ARBA" id="ARBA00012513"/>
    </source>
</evidence>
<dbReference type="SUPFAM" id="SSF52540">
    <property type="entry name" value="P-loop containing nucleoside triphosphate hydrolases"/>
    <property type="match status" value="1"/>
</dbReference>
<dbReference type="PROSITE" id="PS50005">
    <property type="entry name" value="TPR"/>
    <property type="match status" value="3"/>
</dbReference>
<dbReference type="Gene3D" id="3.40.50.300">
    <property type="entry name" value="P-loop containing nucleotide triphosphate hydrolases"/>
    <property type="match status" value="1"/>
</dbReference>
<sequence length="1275" mass="144494">MATVYKAIDLVDQRPVALKVLLPHLTADDVVRRRFLREARAGMELDHPGIVKVYEVGEEEDQSYIAMELVEGKTLDVVLEEETLGVQKVIDIGLKVADALAAAHEKGIIHRDIKPRNIMVSDERVKVMDFGLVKITEATSLTMKYEIIGTLHYMSPQQAIGAAIDQRSDIFSLGVVLYQLLTGILPFEGDHPGTIIHSILHSDPLRMEELREGIPVEVEQVVFKALRKKPQERYQNVAELKSDLQRVQEMFRGEPAQLIATDEVFEEQVRGIYSALIGRERELDMLQDRLRRALGGEGSTVLVKGEAGIGKSRLVWELGREAKKAKSRYLVGQCLSGAEGSPYQPILRVIRSYLELKGVKDPDRLRAFIEEKAPHLAGRMGVIETFLLMGEERGPSLISREQLLDTAYELVRVMSRDRPVLLHLEDLHWADPPTLNLLIYLARNIRGESVLIVGTYRPEEMTRHLSVALDKMRREGLYEEIDLERLDKQQTRGVIDSVFPRSDFTETFVTSMYGDTEGNPLFILEMLKLLRNEGRISQEDGGWRLTSDVVRTTIPEKVSDVIMHRLNGLTQEERHFIDVASVEGRSFQSDTLCHCLKFPRIRILRGLQNLEQIHHLIHAKEREYQFDHGKIRDVVYNSMIPELRKEYHRLIGEHFVERFAQKEEYAGTLTYHLLEADQEEEALPYLVRAGEYAKGLFANEEATGYLDRGVDIVERRLQLQPTPHLQRTKLSLLKARVAVKQLTGSYDEAREDSERIRELAQQIGDQQEVAHALVDMGNTFKSKGNLQTALELYELALGIWREIGDRGGEGKSLYSIGVVHFNRDEYELSLRYCDEAMKIQREIGDRVGEAFTLSNIGTVHCSRGDYEQGLRHYEETLRIFRQIGDKRGEAGALNNIGAVHYFRGDYEQALVHCEKALELHRAIGDRANEAGTSTNLGAVQYFRGNYDEALRYYDTALRIQRQIGDRHGVAGSLNNIGKVHHDLGEYDGSLRYYHQSLEIYREIGDRVGEAGTLGNIARVHYERGDLDPALRYSQLSLKIEREIGNRLGEADALCCIAAIHTCRADYRAADYRAALGHQEEALAIHKQIGNKAGEWDAQHFLARVWLEIGGQDRALEVLEEAGRTAQIVGTKSMRAASLIDAALVKHFRGDNEEARIDIEEGLRILRELGIVEAISEALTLAAQIETAQNHDRQAIQYAEELLGLAADKGKPQYIARTHLILARIRLAQGDLDEAESHAGQVLEIAEPRGMRELLWRAHFCVARVLLRRAQHVPAR</sequence>
<dbReference type="AlphaFoldDB" id="A0A0S8G376"/>
<dbReference type="InterPro" id="IPR011717">
    <property type="entry name" value="TPR-4"/>
</dbReference>
<keyword evidence="6" id="KW-0067">ATP-binding</keyword>
<dbReference type="FunFam" id="1.10.510.10:FF:000021">
    <property type="entry name" value="Serine/threonine protein kinase"/>
    <property type="match status" value="1"/>
</dbReference>
<name>A0A0S8G376_UNCT6</name>
<dbReference type="Gene3D" id="1.25.40.10">
    <property type="entry name" value="Tetratricopeptide repeat domain"/>
    <property type="match status" value="3"/>
</dbReference>
<dbReference type="InterPro" id="IPR011990">
    <property type="entry name" value="TPR-like_helical_dom_sf"/>
</dbReference>
<dbReference type="EC" id="2.7.11.1" evidence="1"/>
<dbReference type="EMBL" id="LJUI01000161">
    <property type="protein sequence ID" value="KPK66580.1"/>
    <property type="molecule type" value="Genomic_DNA"/>
</dbReference>
<feature type="domain" description="Protein kinase" evidence="8">
    <location>
        <begin position="1"/>
        <end position="251"/>
    </location>
</feature>
<keyword evidence="5" id="KW-0418">Kinase</keyword>
<dbReference type="SUPFAM" id="SSF48452">
    <property type="entry name" value="TPR-like"/>
    <property type="match status" value="3"/>
</dbReference>
<dbReference type="CDD" id="cd14014">
    <property type="entry name" value="STKc_PknB_like"/>
    <property type="match status" value="1"/>
</dbReference>
<feature type="repeat" description="TPR" evidence="7">
    <location>
        <begin position="970"/>
        <end position="1003"/>
    </location>
</feature>
<evidence type="ECO:0000256" key="7">
    <source>
        <dbReference type="PROSITE-ProRule" id="PRU00339"/>
    </source>
</evidence>
<dbReference type="SUPFAM" id="SSF56112">
    <property type="entry name" value="Protein kinase-like (PK-like)"/>
    <property type="match status" value="1"/>
</dbReference>
<dbReference type="InterPro" id="IPR000719">
    <property type="entry name" value="Prot_kinase_dom"/>
</dbReference>